<evidence type="ECO:0000256" key="2">
    <source>
        <dbReference type="ARBA" id="ARBA00008263"/>
    </source>
</evidence>
<proteinExistence type="inferred from homology"/>
<comment type="catalytic activity">
    <reaction evidence="1 6">
        <text>ATP-dependent breakage, passage and rejoining of double-stranded DNA.</text>
        <dbReference type="EC" id="5.6.2.2"/>
    </reaction>
</comment>
<dbReference type="Gene3D" id="3.90.199.10">
    <property type="entry name" value="Topoisomerase II, domain 5"/>
    <property type="match status" value="1"/>
</dbReference>
<evidence type="ECO:0000256" key="5">
    <source>
        <dbReference type="ARBA" id="ARBA00023235"/>
    </source>
</evidence>
<dbReference type="SUPFAM" id="SSF56719">
    <property type="entry name" value="Type II DNA topoisomerase"/>
    <property type="match status" value="1"/>
</dbReference>
<feature type="compositionally biased region" description="Basic and acidic residues" evidence="7">
    <location>
        <begin position="895"/>
        <end position="907"/>
    </location>
</feature>
<dbReference type="EMBL" id="KF540236">
    <property type="protein sequence ID" value="AIF26527.1"/>
    <property type="molecule type" value="Genomic_DNA"/>
</dbReference>
<dbReference type="PANTHER" id="PTHR43493:SF5">
    <property type="entry name" value="DNA GYRASE SUBUNIT A, CHLOROPLASTIC_MITOCHONDRIAL"/>
    <property type="match status" value="1"/>
</dbReference>
<feature type="region of interest" description="Disordered" evidence="7">
    <location>
        <begin position="1"/>
        <end position="25"/>
    </location>
</feature>
<feature type="active site" description="O-(5'-phospho-DNA)-tyrosine intermediate" evidence="6">
    <location>
        <position position="145"/>
    </location>
</feature>
<evidence type="ECO:0000256" key="4">
    <source>
        <dbReference type="ARBA" id="ARBA00023125"/>
    </source>
</evidence>
<dbReference type="GO" id="GO:0003918">
    <property type="term" value="F:DNA topoisomerase type II (double strand cut, ATP-hydrolyzing) activity"/>
    <property type="evidence" value="ECO:0007669"/>
    <property type="project" value="UniProtKB-EC"/>
</dbReference>
<dbReference type="Gene3D" id="1.10.268.10">
    <property type="entry name" value="Topoisomerase, domain 3"/>
    <property type="match status" value="1"/>
</dbReference>
<feature type="compositionally biased region" description="Acidic residues" evidence="7">
    <location>
        <begin position="1"/>
        <end position="18"/>
    </location>
</feature>
<organism evidence="9">
    <name type="scientific">uncultured bacterium fosmid pJB42G5</name>
    <dbReference type="NCBI Taxonomy" id="1478064"/>
    <lineage>
        <taxon>Bacteria</taxon>
        <taxon>environmental samples</taxon>
    </lineage>
</organism>
<evidence type="ECO:0000256" key="6">
    <source>
        <dbReference type="PROSITE-ProRule" id="PRU01384"/>
    </source>
</evidence>
<dbReference type="PANTHER" id="PTHR43493">
    <property type="entry name" value="DNA GYRASE/TOPOISOMERASE SUBUNIT A"/>
    <property type="match status" value="1"/>
</dbReference>
<dbReference type="GO" id="GO:0005524">
    <property type="term" value="F:ATP binding"/>
    <property type="evidence" value="ECO:0007669"/>
    <property type="project" value="InterPro"/>
</dbReference>
<dbReference type="SMART" id="SM00434">
    <property type="entry name" value="TOP4c"/>
    <property type="match status" value="1"/>
</dbReference>
<dbReference type="NCBIfam" id="NF009397">
    <property type="entry name" value="PRK12758.1"/>
    <property type="match status" value="1"/>
</dbReference>
<dbReference type="GO" id="GO:0003677">
    <property type="term" value="F:DNA binding"/>
    <property type="evidence" value="ECO:0007669"/>
    <property type="project" value="UniProtKB-UniRule"/>
</dbReference>
<evidence type="ECO:0000256" key="7">
    <source>
        <dbReference type="SAM" id="MobiDB-lite"/>
    </source>
</evidence>
<keyword evidence="4 6" id="KW-0238">DNA-binding</keyword>
<dbReference type="InterPro" id="IPR013758">
    <property type="entry name" value="Topo_IIA_A/C_ab"/>
</dbReference>
<dbReference type="InterPro" id="IPR013760">
    <property type="entry name" value="Topo_IIA-like_dom_sf"/>
</dbReference>
<dbReference type="Pfam" id="PF00521">
    <property type="entry name" value="DNA_topoisoIV"/>
    <property type="match status" value="1"/>
</dbReference>
<protein>
    <submittedName>
        <fullName evidence="9">Putative DNA topoisomerase IV subunit A</fullName>
    </submittedName>
</protein>
<feature type="compositionally biased region" description="Acidic residues" evidence="7">
    <location>
        <begin position="862"/>
        <end position="883"/>
    </location>
</feature>
<dbReference type="NCBIfam" id="NF007209">
    <property type="entry name" value="PRK09631.1"/>
    <property type="match status" value="1"/>
</dbReference>
<sequence>MDIEDQDLPVEEFEETSGEEAVSNTKEGRFDKLLDEHSRKFKLSGMFKDWFLDYSSYVILQRAVPHIVDGLKPVQRRVLHAMHVNDDGTLTKAAKVVGQVMAYHPHGDQSIFGALVQLGQKNLLIDTQGNWGNIITGDSNAAGRYIECRLSKFAKEVVFNPKTTNFMRSYDGKLDEPIELPVKYPLVLAQGAEGIAVGLASKILPHNFNELIDSSIAILENKPFEIYPDFPTGGYVDCSKYNNGRRGGVVKVRAKIEKIDKNTIEITEVPFSKTTGNLCDSIMKAKEKGKIKIKKIDDLTTKVAKIVIHLPNEVSPDKTIDALYAFTDCEVSISPNACVIVDHKPEFLGVDDVLRYSTEHTKFLLGWELQIRLDELTRDWHYNSLEKIFFENRVYKLLENDSAKTWEDQLNDVFNRMKEFQNLLRKEIVMDDILKLVEKPVRKISKFDAKAMDEKLKGIEDEMAKVQYNLDHLTRYTIDWFKGLKKKYGAAYPRRTEVTNFESITATKVVSNNAKLYANLEAGFVGMNLKKEDNGELICECSDLSEIIIIGKDGKYKVTKISDKAFYGKDLLYVGVFDRNDQRTIYNCIYKDGESGISYAKRFNITSVTRDKEYEITTGTEGSKILWFTANHNGEAETVRVRLRARPKLKKLTLDYDFSELGIKGKASRGNVVAKTPIQSIQLKSKGVSTIGGKDIWFDEDIQRLNEDGRGRHLGQFNNDDHILAVFKDGTYYTTTFDLSAKYQGDLLLLEKLDLNKTFTAIYWDGEAKCFYIKRFGFDISDNNPVSFISAGKGSKLIELSQDKHPMIEIVFDGKWEHREPEQIEAEEFIARKGLTAKGKKASAMDLKKAYFIEPLHKPEDDILPEEPDEDAEPENLAEELEPEVVGKNPLLESLPEKPAEEVKPADEPGDEEPLDLNIDGELTLF</sequence>
<feature type="region of interest" description="Disordered" evidence="7">
    <location>
        <begin position="858"/>
        <end position="926"/>
    </location>
</feature>
<dbReference type="AlphaFoldDB" id="A0A0H3UAF8"/>
<dbReference type="PROSITE" id="PS52040">
    <property type="entry name" value="TOPO_IIA"/>
    <property type="match status" value="1"/>
</dbReference>
<reference evidence="9" key="1">
    <citation type="submission" date="2013-08" db="EMBL/GenBank/DDBJ databases">
        <title>Comparison of modified E. coli strains.</title>
        <authorList>
            <person name="Juergensen J."/>
            <person name="Bonge A."/>
            <person name="Streit W.R."/>
        </authorList>
    </citation>
    <scope>NUCLEOTIDE SEQUENCE</scope>
</reference>
<keyword evidence="5 6" id="KW-0413">Isomerase</keyword>
<dbReference type="InterPro" id="IPR013757">
    <property type="entry name" value="Topo_IIA_A_a_sf"/>
</dbReference>
<dbReference type="GO" id="GO:0005737">
    <property type="term" value="C:cytoplasm"/>
    <property type="evidence" value="ECO:0007669"/>
    <property type="project" value="TreeGrafter"/>
</dbReference>
<dbReference type="InterPro" id="IPR002205">
    <property type="entry name" value="Topo_IIA_dom_A"/>
</dbReference>
<keyword evidence="3 6" id="KW-0799">Topoisomerase</keyword>
<dbReference type="GO" id="GO:0006265">
    <property type="term" value="P:DNA topological change"/>
    <property type="evidence" value="ECO:0007669"/>
    <property type="project" value="UniProtKB-UniRule"/>
</dbReference>
<accession>A0A0H3UAF8</accession>
<name>A0A0H3UAF8_9BACT</name>
<evidence type="ECO:0000256" key="3">
    <source>
        <dbReference type="ARBA" id="ARBA00023029"/>
    </source>
</evidence>
<dbReference type="Gene3D" id="3.30.1360.40">
    <property type="match status" value="1"/>
</dbReference>
<evidence type="ECO:0000313" key="9">
    <source>
        <dbReference type="EMBL" id="AIF26527.1"/>
    </source>
</evidence>
<evidence type="ECO:0000259" key="8">
    <source>
        <dbReference type="PROSITE" id="PS52040"/>
    </source>
</evidence>
<dbReference type="GO" id="GO:0009330">
    <property type="term" value="C:DNA topoisomerase type II (double strand cut, ATP-hydrolyzing) complex"/>
    <property type="evidence" value="ECO:0007669"/>
    <property type="project" value="TreeGrafter"/>
</dbReference>
<comment type="similarity">
    <text evidence="2">Belongs to the type II topoisomerase GyrA/ParC subunit family.</text>
</comment>
<feature type="domain" description="Topo IIA-type catalytic" evidence="8">
    <location>
        <begin position="64"/>
        <end position="473"/>
    </location>
</feature>
<dbReference type="InterPro" id="IPR050220">
    <property type="entry name" value="Type_II_DNA_Topoisomerases"/>
</dbReference>
<evidence type="ECO:0000256" key="1">
    <source>
        <dbReference type="ARBA" id="ARBA00000185"/>
    </source>
</evidence>